<evidence type="ECO:0000256" key="4">
    <source>
        <dbReference type="ARBA" id="ARBA00022692"/>
    </source>
</evidence>
<keyword evidence="4 7" id="KW-0812">Transmembrane</keyword>
<evidence type="ECO:0000313" key="9">
    <source>
        <dbReference type="EMBL" id="MBM7633793.1"/>
    </source>
</evidence>
<dbReference type="InterPro" id="IPR050622">
    <property type="entry name" value="CPA3_antiporter_subunitB"/>
</dbReference>
<dbReference type="Proteomes" id="UP000741863">
    <property type="component" value="Unassembled WGS sequence"/>
</dbReference>
<dbReference type="PANTHER" id="PTHR33932:SF4">
    <property type="entry name" value="NA(+)_H(+) ANTIPORTER SUBUNIT B"/>
    <property type="match status" value="1"/>
</dbReference>
<comment type="similarity">
    <text evidence="2">Belongs to the CPA3 antiporters (TC 2.A.63) subunit B family.</text>
</comment>
<evidence type="ECO:0000313" key="10">
    <source>
        <dbReference type="Proteomes" id="UP000741863"/>
    </source>
</evidence>
<sequence length="144" mass="15941">MSMKWKTNNLLFIHITRVTAFLILALSIYLFFAGHNNPGGGFIGGLMLATSILLLYLTFDRRKINKMLPMNYANWIGAGILISLLTGLIGTIVGKPYLTQFFDYFTLPFFGEFELTTAVLFDFGIYLGVGGSALIIILAIAEDT</sequence>
<dbReference type="RefSeq" id="WP_338028802.1">
    <property type="nucleotide sequence ID" value="NZ_JAFBEC010000008.1"/>
</dbReference>
<feature type="transmembrane region" description="Helical" evidence="7">
    <location>
        <begin position="71"/>
        <end position="98"/>
    </location>
</feature>
<keyword evidence="6 7" id="KW-0472">Membrane</keyword>
<protein>
    <submittedName>
        <fullName evidence="9">Multicomponent Na+:H+ antiporter subunit B</fullName>
    </submittedName>
</protein>
<keyword evidence="5 7" id="KW-1133">Transmembrane helix</keyword>
<evidence type="ECO:0000259" key="8">
    <source>
        <dbReference type="Pfam" id="PF04039"/>
    </source>
</evidence>
<organism evidence="9 10">
    <name type="scientific">Geomicrobium sediminis</name>
    <dbReference type="NCBI Taxonomy" id="1347788"/>
    <lineage>
        <taxon>Bacteria</taxon>
        <taxon>Bacillati</taxon>
        <taxon>Bacillota</taxon>
        <taxon>Bacilli</taxon>
        <taxon>Bacillales</taxon>
        <taxon>Geomicrobium</taxon>
    </lineage>
</organism>
<evidence type="ECO:0000256" key="1">
    <source>
        <dbReference type="ARBA" id="ARBA00004651"/>
    </source>
</evidence>
<dbReference type="Pfam" id="PF04039">
    <property type="entry name" value="MnhB"/>
    <property type="match status" value="1"/>
</dbReference>
<keyword evidence="10" id="KW-1185">Reference proteome</keyword>
<reference evidence="9 10" key="1">
    <citation type="submission" date="2021-01" db="EMBL/GenBank/DDBJ databases">
        <title>Genomic Encyclopedia of Type Strains, Phase IV (KMG-IV): sequencing the most valuable type-strain genomes for metagenomic binning, comparative biology and taxonomic classification.</title>
        <authorList>
            <person name="Goeker M."/>
        </authorList>
    </citation>
    <scope>NUCLEOTIDE SEQUENCE [LARGE SCALE GENOMIC DNA]</scope>
    <source>
        <strain evidence="9 10">DSM 25540</strain>
    </source>
</reference>
<evidence type="ECO:0000256" key="2">
    <source>
        <dbReference type="ARBA" id="ARBA00009425"/>
    </source>
</evidence>
<comment type="subcellular location">
    <subcellularLocation>
        <location evidence="1">Cell membrane</location>
        <topology evidence="1">Multi-pass membrane protein</topology>
    </subcellularLocation>
</comment>
<evidence type="ECO:0000256" key="6">
    <source>
        <dbReference type="ARBA" id="ARBA00023136"/>
    </source>
</evidence>
<keyword evidence="3" id="KW-1003">Cell membrane</keyword>
<accession>A0ABS2PG41</accession>
<gene>
    <name evidence="9" type="ORF">JOD17_002889</name>
</gene>
<evidence type="ECO:0000256" key="5">
    <source>
        <dbReference type="ARBA" id="ARBA00022989"/>
    </source>
</evidence>
<name>A0ABS2PG41_9BACL</name>
<evidence type="ECO:0000256" key="7">
    <source>
        <dbReference type="SAM" id="Phobius"/>
    </source>
</evidence>
<dbReference type="PANTHER" id="PTHR33932">
    <property type="entry name" value="NA(+)/H(+) ANTIPORTER SUBUNIT B"/>
    <property type="match status" value="1"/>
</dbReference>
<feature type="domain" description="Na+/H+ antiporter MnhB subunit-related protein" evidence="8">
    <location>
        <begin position="14"/>
        <end position="134"/>
    </location>
</feature>
<comment type="caution">
    <text evidence="9">The sequence shown here is derived from an EMBL/GenBank/DDBJ whole genome shotgun (WGS) entry which is preliminary data.</text>
</comment>
<proteinExistence type="inferred from homology"/>
<dbReference type="EMBL" id="JAFBEC010000008">
    <property type="protein sequence ID" value="MBM7633793.1"/>
    <property type="molecule type" value="Genomic_DNA"/>
</dbReference>
<dbReference type="InterPro" id="IPR007182">
    <property type="entry name" value="MnhB"/>
</dbReference>
<feature type="transmembrane region" description="Helical" evidence="7">
    <location>
        <begin position="118"/>
        <end position="141"/>
    </location>
</feature>
<feature type="transmembrane region" description="Helical" evidence="7">
    <location>
        <begin position="12"/>
        <end position="33"/>
    </location>
</feature>
<dbReference type="NCBIfam" id="NF009223">
    <property type="entry name" value="PRK12573.1"/>
    <property type="match status" value="1"/>
</dbReference>
<evidence type="ECO:0000256" key="3">
    <source>
        <dbReference type="ARBA" id="ARBA00022475"/>
    </source>
</evidence>
<feature type="transmembrane region" description="Helical" evidence="7">
    <location>
        <begin position="39"/>
        <end position="59"/>
    </location>
</feature>